<dbReference type="EMBL" id="JADBEK010000001">
    <property type="protein sequence ID" value="MBE1584222.1"/>
    <property type="molecule type" value="Genomic_DNA"/>
</dbReference>
<reference evidence="1 2" key="1">
    <citation type="submission" date="2020-10" db="EMBL/GenBank/DDBJ databases">
        <title>Sequencing the genomes of 1000 actinobacteria strains.</title>
        <authorList>
            <person name="Klenk H.-P."/>
        </authorList>
    </citation>
    <scope>NUCLEOTIDE SEQUENCE [LARGE SCALE GENOMIC DNA]</scope>
    <source>
        <strain evidence="1 2">DSM 43173</strain>
    </source>
</reference>
<evidence type="ECO:0000313" key="2">
    <source>
        <dbReference type="Proteomes" id="UP000633509"/>
    </source>
</evidence>
<protein>
    <recommendedName>
        <fullName evidence="3">Transposase</fullName>
    </recommendedName>
</protein>
<dbReference type="Proteomes" id="UP000633509">
    <property type="component" value="Unassembled WGS sequence"/>
</dbReference>
<sequence>MIGCSASDATGVPLRIVAAGADQHDSPLLGPTLEATKAQVGPLPEQVNVDLDYDSAKTRALLDESASPARQPVRVCPHFSLYLTAAFVTLPMLIRRSTTRYRWDHRPTTRRLK</sequence>
<keyword evidence="2" id="KW-1185">Reference proteome</keyword>
<comment type="caution">
    <text evidence="1">The sequence shown here is derived from an EMBL/GenBank/DDBJ whole genome shotgun (WGS) entry which is preliminary data.</text>
</comment>
<accession>A0ABR9LU99</accession>
<proteinExistence type="predicted"/>
<evidence type="ECO:0008006" key="3">
    <source>
        <dbReference type="Google" id="ProtNLM"/>
    </source>
</evidence>
<name>A0ABR9LU99_9ACTN</name>
<organism evidence="1 2">
    <name type="scientific">Nonomuraea angiospora</name>
    <dbReference type="NCBI Taxonomy" id="46172"/>
    <lineage>
        <taxon>Bacteria</taxon>
        <taxon>Bacillati</taxon>
        <taxon>Actinomycetota</taxon>
        <taxon>Actinomycetes</taxon>
        <taxon>Streptosporangiales</taxon>
        <taxon>Streptosporangiaceae</taxon>
        <taxon>Nonomuraea</taxon>
    </lineage>
</organism>
<gene>
    <name evidence="1" type="ORF">H4W80_002480</name>
</gene>
<evidence type="ECO:0000313" key="1">
    <source>
        <dbReference type="EMBL" id="MBE1584222.1"/>
    </source>
</evidence>